<dbReference type="RefSeq" id="XP_049263097.1">
    <property type="nucleotide sequence ID" value="XM_049407510.1"/>
</dbReference>
<dbReference type="PROSITE" id="PS00463">
    <property type="entry name" value="ZN2_CY6_FUNGAL_1"/>
    <property type="match status" value="1"/>
</dbReference>
<evidence type="ECO:0000313" key="5">
    <source>
        <dbReference type="Proteomes" id="UP000694255"/>
    </source>
</evidence>
<reference evidence="4 5" key="1">
    <citation type="journal article" date="2021" name="DNA Res.">
        <title>Genome analysis of Candida subhashii reveals its hybrid nature and dual mitochondrial genome conformations.</title>
        <authorList>
            <person name="Mixao V."/>
            <person name="Hegedusova E."/>
            <person name="Saus E."/>
            <person name="Pryszcz L.P."/>
            <person name="Cillingova A."/>
            <person name="Nosek J."/>
            <person name="Gabaldon T."/>
        </authorList>
    </citation>
    <scope>NUCLEOTIDE SEQUENCE [LARGE SCALE GENOMIC DNA]</scope>
    <source>
        <strain evidence="4 5">CBS 10753</strain>
    </source>
</reference>
<dbReference type="InterPro" id="IPR007219">
    <property type="entry name" value="XnlR_reg_dom"/>
</dbReference>
<accession>A0A8J5Q8H9</accession>
<evidence type="ECO:0000313" key="4">
    <source>
        <dbReference type="EMBL" id="KAG7662864.1"/>
    </source>
</evidence>
<feature type="compositionally biased region" description="Low complexity" evidence="2">
    <location>
        <begin position="180"/>
        <end position="192"/>
    </location>
</feature>
<dbReference type="GO" id="GO:0003677">
    <property type="term" value="F:DNA binding"/>
    <property type="evidence" value="ECO:0007669"/>
    <property type="project" value="InterPro"/>
</dbReference>
<feature type="region of interest" description="Disordered" evidence="2">
    <location>
        <begin position="967"/>
        <end position="1001"/>
    </location>
</feature>
<dbReference type="PROSITE" id="PS50048">
    <property type="entry name" value="ZN2_CY6_FUNGAL_2"/>
    <property type="match status" value="1"/>
</dbReference>
<evidence type="ECO:0000256" key="1">
    <source>
        <dbReference type="ARBA" id="ARBA00023242"/>
    </source>
</evidence>
<dbReference type="Pfam" id="PF04082">
    <property type="entry name" value="Fungal_trans"/>
    <property type="match status" value="1"/>
</dbReference>
<dbReference type="GO" id="GO:0006351">
    <property type="term" value="P:DNA-templated transcription"/>
    <property type="evidence" value="ECO:0007669"/>
    <property type="project" value="InterPro"/>
</dbReference>
<feature type="compositionally biased region" description="Polar residues" evidence="2">
    <location>
        <begin position="140"/>
        <end position="159"/>
    </location>
</feature>
<feature type="compositionally biased region" description="Pro residues" evidence="2">
    <location>
        <begin position="165"/>
        <end position="179"/>
    </location>
</feature>
<feature type="domain" description="Zn(2)-C6 fungal-type" evidence="3">
    <location>
        <begin position="18"/>
        <end position="48"/>
    </location>
</feature>
<keyword evidence="1" id="KW-0539">Nucleus</keyword>
<dbReference type="OrthoDB" id="2534600at2759"/>
<dbReference type="InterPro" id="IPR052783">
    <property type="entry name" value="Metabolic/Drug-Res_Regulator"/>
</dbReference>
<dbReference type="SMART" id="SM00066">
    <property type="entry name" value="GAL4"/>
    <property type="match status" value="1"/>
</dbReference>
<dbReference type="CDD" id="cd12148">
    <property type="entry name" value="fungal_TF_MHR"/>
    <property type="match status" value="1"/>
</dbReference>
<keyword evidence="5" id="KW-1185">Reference proteome</keyword>
<feature type="compositionally biased region" description="Polar residues" evidence="2">
    <location>
        <begin position="899"/>
        <end position="922"/>
    </location>
</feature>
<dbReference type="GO" id="GO:0000981">
    <property type="term" value="F:DNA-binding transcription factor activity, RNA polymerase II-specific"/>
    <property type="evidence" value="ECO:0007669"/>
    <property type="project" value="InterPro"/>
</dbReference>
<dbReference type="SMART" id="SM00906">
    <property type="entry name" value="Fungal_trans"/>
    <property type="match status" value="1"/>
</dbReference>
<name>A0A8J5Q8H9_9ASCO</name>
<dbReference type="Pfam" id="PF00172">
    <property type="entry name" value="Zn_clus"/>
    <property type="match status" value="1"/>
</dbReference>
<dbReference type="PANTHER" id="PTHR47655">
    <property type="entry name" value="QUINIC ACID UTILIZATION ACTIVATOR"/>
    <property type="match status" value="1"/>
</dbReference>
<feature type="region of interest" description="Disordered" evidence="2">
    <location>
        <begin position="889"/>
        <end position="923"/>
    </location>
</feature>
<evidence type="ECO:0000259" key="3">
    <source>
        <dbReference type="PROSITE" id="PS50048"/>
    </source>
</evidence>
<protein>
    <recommendedName>
        <fullName evidence="3">Zn(2)-C6 fungal-type domain-containing protein</fullName>
    </recommendedName>
</protein>
<dbReference type="GO" id="GO:0045944">
    <property type="term" value="P:positive regulation of transcription by RNA polymerase II"/>
    <property type="evidence" value="ECO:0007669"/>
    <property type="project" value="TreeGrafter"/>
</dbReference>
<dbReference type="PANTHER" id="PTHR47655:SF2">
    <property type="entry name" value="QUINIC ACID UTILIZATION ACTIVATOR"/>
    <property type="match status" value="1"/>
</dbReference>
<dbReference type="InterPro" id="IPR001138">
    <property type="entry name" value="Zn2Cys6_DnaBD"/>
</dbReference>
<organism evidence="4 5">
    <name type="scientific">[Candida] subhashii</name>
    <dbReference type="NCBI Taxonomy" id="561895"/>
    <lineage>
        <taxon>Eukaryota</taxon>
        <taxon>Fungi</taxon>
        <taxon>Dikarya</taxon>
        <taxon>Ascomycota</taxon>
        <taxon>Saccharomycotina</taxon>
        <taxon>Pichiomycetes</taxon>
        <taxon>Debaryomycetaceae</taxon>
        <taxon>Spathaspora</taxon>
    </lineage>
</organism>
<comment type="caution">
    <text evidence="4">The sequence shown here is derived from an EMBL/GenBank/DDBJ whole genome shotgun (WGS) entry which is preliminary data.</text>
</comment>
<gene>
    <name evidence="4" type="ORF">J8A68_003634</name>
</gene>
<evidence type="ECO:0000256" key="2">
    <source>
        <dbReference type="SAM" id="MobiDB-lite"/>
    </source>
</evidence>
<feature type="region of interest" description="Disordered" evidence="2">
    <location>
        <begin position="140"/>
        <end position="195"/>
    </location>
</feature>
<dbReference type="EMBL" id="JAGSYN010000160">
    <property type="protein sequence ID" value="KAG7662864.1"/>
    <property type="molecule type" value="Genomic_DNA"/>
</dbReference>
<dbReference type="GeneID" id="73470434"/>
<sequence length="1001" mass="111661">MGNPNESATKKRRRVRQACDYCRTKKAKCDGLAPACTNCVINEEACQYTQASKRRGLPSGYTHDLEKKVVLFQAMLASLTVSDVSKNTEANLIHMLTEDKSTFLTSIKQLQSVWDSCGLSDLFDSFILENNTIIHDAKASTSKLTTSQSIQKSQSLSEHSSLPPSVAPPPGPPSGPPPQELLAQQQPETQPEIVQPNNGSVMAQQQSAPLLPVPQRHLPAMGSGHMQPLPLIERGPQQLKQQQPLSQSQSPPIGVQFPKVESSTFNQLLNTYSEHFINDPSFFLNYDIFQFISEEEGATPEEWIPVALQYHGLSSLISGFTIKAIQQYHSNRMLVDQKNPFRVGSIFNVSSFAIDAAISNRIKIPLEIFQFPSNLREMVDNYFQIYHPLIPMLDRISILRQVHHLQSIIGNNNVEKQTLANTDCNLIALVWAVLALGELATATTPETANVKYIQTAIYAKNAIMSLENSLTSTIETIQAQVLLGFFYYQLGQWDFSWVLISSGSRMAIDVRLMRHASSSAKEDENIKEEEKKYRATWDNINRERTWAVVYIVNTLLAARMGRSPVVRASDWPIPQINSDGWEEWDSWTCFHSGEIHLENGRFLSTFNEFIKVISILNLAITSNIDTSKENIHKEDEHNSAEVSEHVVVDYDDWKNSNSLTIGQFEEKLSDWSHGLPEYCRLQHFSNPSCLPPSISFLHLARALTWCILAVRLSSLKGGDEIKDRLIHSRDEKYTRAVKWIRGLINEKSLVNLKYFPFVDYALIMGFNFPNMMNFSTEEEKLRHCQDIKTCLVHASETSTPCKISYDLYRIMNNEEIDMKPRVNFFNPHHSRINGAPTTTTIPGTSNPANGNRDSPIISEYINSASQVSTAVQTPLDAQSKTILAGINALSPPSLPPTTNSMQSSQTLPPMSGGPSNEATPNSGLDLFMINRGYLNIQGGINSGVGNGGMAGHLTPPIPQAMYSSIYDHSPQHKGPGGVRRSFDGEGGQGGSSMKYEVKREL</sequence>
<proteinExistence type="predicted"/>
<dbReference type="GO" id="GO:0008270">
    <property type="term" value="F:zinc ion binding"/>
    <property type="evidence" value="ECO:0007669"/>
    <property type="project" value="InterPro"/>
</dbReference>
<dbReference type="AlphaFoldDB" id="A0A8J5Q8H9"/>
<dbReference type="Proteomes" id="UP000694255">
    <property type="component" value="Unassembled WGS sequence"/>
</dbReference>
<dbReference type="CDD" id="cd00067">
    <property type="entry name" value="GAL4"/>
    <property type="match status" value="1"/>
</dbReference>